<dbReference type="Pfam" id="PF00313">
    <property type="entry name" value="CSD"/>
    <property type="match status" value="1"/>
</dbReference>
<dbReference type="SMART" id="SM00357">
    <property type="entry name" value="CSP"/>
    <property type="match status" value="1"/>
</dbReference>
<sequence>MPTGRVKWFDADKGFGFVIAEDGSQAFLHSSVLPEGLEVTKGTRLEYDVVDSRRGAQVLKARPVNTPGKVAKARRRPAVDMAVMVEDVIKVLDDLNNGLQHGRYPDPTHGNKVASLLRAIADDLES</sequence>
<dbReference type="SUPFAM" id="SSF50249">
    <property type="entry name" value="Nucleic acid-binding proteins"/>
    <property type="match status" value="1"/>
</dbReference>
<dbReference type="RefSeq" id="WP_039208526.1">
    <property type="nucleotide sequence ID" value="NZ_CP014869.1"/>
</dbReference>
<accession>A0A142NPT6</accession>
<dbReference type="PROSITE" id="PS51857">
    <property type="entry name" value="CSD_2"/>
    <property type="match status" value="1"/>
</dbReference>
<dbReference type="STRING" id="1703.BLSMQ_3223"/>
<accession>A0A0B9AUL9</accession>
<proteinExistence type="predicted"/>
<feature type="domain" description="CSD" evidence="1">
    <location>
        <begin position="1"/>
        <end position="66"/>
    </location>
</feature>
<evidence type="ECO:0000313" key="2">
    <source>
        <dbReference type="EMBL" id="AMT94836.1"/>
    </source>
</evidence>
<reference evidence="3 4" key="1">
    <citation type="submission" date="2014-11" db="EMBL/GenBank/DDBJ databases">
        <title>Draft Genome Sequence of Brevibacterium linens AE038-8.</title>
        <authorList>
            <person name="Maizel D."/>
            <person name="Utturkar S.M."/>
            <person name="Brown S.D."/>
            <person name="Ferrero M."/>
            <person name="Rosen B.P."/>
        </authorList>
    </citation>
    <scope>NUCLEOTIDE SEQUENCE [LARGE SCALE GENOMIC DNA]</scope>
    <source>
        <strain evidence="3 4">AE038-8</strain>
    </source>
</reference>
<evidence type="ECO:0000313" key="5">
    <source>
        <dbReference type="Proteomes" id="UP000075950"/>
    </source>
</evidence>
<protein>
    <submittedName>
        <fullName evidence="3">Cold-shock DNA-binding domain protein</fullName>
    </submittedName>
    <submittedName>
        <fullName evidence="2">Cold-shock protein</fullName>
    </submittedName>
</protein>
<organism evidence="3 4">
    <name type="scientific">Brevibacterium linens</name>
    <dbReference type="NCBI Taxonomy" id="1703"/>
    <lineage>
        <taxon>Bacteria</taxon>
        <taxon>Bacillati</taxon>
        <taxon>Actinomycetota</taxon>
        <taxon>Actinomycetes</taxon>
        <taxon>Micrococcales</taxon>
        <taxon>Brevibacteriaceae</taxon>
        <taxon>Brevibacterium</taxon>
    </lineage>
</organism>
<dbReference type="EMBL" id="CP014869">
    <property type="protein sequence ID" value="AMT94836.1"/>
    <property type="molecule type" value="Genomic_DNA"/>
</dbReference>
<gene>
    <name evidence="2" type="ORF">A2T55_14660</name>
    <name evidence="3" type="ORF">AE0388_1456</name>
</gene>
<evidence type="ECO:0000313" key="3">
    <source>
        <dbReference type="EMBL" id="KHS53053.1"/>
    </source>
</evidence>
<reference evidence="5" key="3">
    <citation type="submission" date="2016-03" db="EMBL/GenBank/DDBJ databases">
        <authorList>
            <person name="Ploux O."/>
        </authorList>
    </citation>
    <scope>NUCLEOTIDE SEQUENCE [LARGE SCALE GENOMIC DNA]</scope>
    <source>
        <strain evidence="5">BS258</strain>
    </source>
</reference>
<dbReference type="InterPro" id="IPR002059">
    <property type="entry name" value="CSP_DNA-bd"/>
</dbReference>
<dbReference type="InterPro" id="IPR012340">
    <property type="entry name" value="NA-bd_OB-fold"/>
</dbReference>
<dbReference type="CDD" id="cd04458">
    <property type="entry name" value="CSP_CDS"/>
    <property type="match status" value="1"/>
</dbReference>
<dbReference type="Proteomes" id="UP000031488">
    <property type="component" value="Unassembled WGS sequence"/>
</dbReference>
<evidence type="ECO:0000259" key="1">
    <source>
        <dbReference type="PROSITE" id="PS51857"/>
    </source>
</evidence>
<dbReference type="PRINTS" id="PR00050">
    <property type="entry name" value="COLDSHOCK"/>
</dbReference>
<keyword evidence="4" id="KW-1185">Reference proteome</keyword>
<dbReference type="EMBL" id="JTJZ01000017">
    <property type="protein sequence ID" value="KHS53053.1"/>
    <property type="molecule type" value="Genomic_DNA"/>
</dbReference>
<name>A0A0B9AUL9_BRELN</name>
<dbReference type="InterPro" id="IPR011129">
    <property type="entry name" value="CSD"/>
</dbReference>
<reference evidence="2" key="2">
    <citation type="submission" date="2016-03" db="EMBL/GenBank/DDBJ databases">
        <authorList>
            <person name="Zhu Y."/>
            <person name="Sun C."/>
        </authorList>
    </citation>
    <scope>NUCLEOTIDE SEQUENCE</scope>
    <source>
        <strain evidence="2">BS258</strain>
    </source>
</reference>
<dbReference type="PATRIC" id="fig|1703.6.peg.1349"/>
<dbReference type="Gene3D" id="2.40.50.140">
    <property type="entry name" value="Nucleic acid-binding proteins"/>
    <property type="match status" value="1"/>
</dbReference>
<evidence type="ECO:0000313" key="4">
    <source>
        <dbReference type="Proteomes" id="UP000031488"/>
    </source>
</evidence>
<dbReference type="Proteomes" id="UP000075950">
    <property type="component" value="Chromosome"/>
</dbReference>
<dbReference type="GO" id="GO:0003677">
    <property type="term" value="F:DNA binding"/>
    <property type="evidence" value="ECO:0007669"/>
    <property type="project" value="UniProtKB-KW"/>
</dbReference>
<keyword evidence="3" id="KW-0238">DNA-binding</keyword>
<dbReference type="AlphaFoldDB" id="A0A0B9AUL9"/>
<dbReference type="OrthoDB" id="7477356at2"/>
<dbReference type="KEGG" id="bly:A2T55_14660"/>